<reference evidence="1 2" key="1">
    <citation type="submission" date="2024-05" db="EMBL/GenBank/DDBJ databases">
        <title>Genetic variation in Jamaican populations of the coffee berry borer (Hypothenemus hampei).</title>
        <authorList>
            <person name="Errbii M."/>
            <person name="Myrie A."/>
        </authorList>
    </citation>
    <scope>NUCLEOTIDE SEQUENCE [LARGE SCALE GENOMIC DNA]</scope>
    <source>
        <strain evidence="1">JA-Hopewell-2020-01-JO</strain>
        <tissue evidence="1">Whole body</tissue>
    </source>
</reference>
<accession>A0ABD1FBH2</accession>
<dbReference type="EMBL" id="JBDJPC010000001">
    <property type="protein sequence ID" value="KAL1516629.1"/>
    <property type="molecule type" value="Genomic_DNA"/>
</dbReference>
<gene>
    <name evidence="1" type="ORF">ABEB36_000514</name>
</gene>
<protein>
    <submittedName>
        <fullName evidence="1">Uncharacterized protein</fullName>
    </submittedName>
</protein>
<comment type="caution">
    <text evidence="1">The sequence shown here is derived from an EMBL/GenBank/DDBJ whole genome shotgun (WGS) entry which is preliminary data.</text>
</comment>
<keyword evidence="2" id="KW-1185">Reference proteome</keyword>
<proteinExistence type="predicted"/>
<sequence length="102" mass="12034">MLTKSNPYIESDCHAALREIVKKLNENHIKRLGLVKKLDMSFPHQLNKLSQKMKKELCTIILFEDDHKTEQITTKDSRRDEAAYDWEKKNDSNILSVSRKMM</sequence>
<evidence type="ECO:0000313" key="1">
    <source>
        <dbReference type="EMBL" id="KAL1516629.1"/>
    </source>
</evidence>
<evidence type="ECO:0000313" key="2">
    <source>
        <dbReference type="Proteomes" id="UP001566132"/>
    </source>
</evidence>
<dbReference type="AlphaFoldDB" id="A0ABD1FBH2"/>
<dbReference type="Proteomes" id="UP001566132">
    <property type="component" value="Unassembled WGS sequence"/>
</dbReference>
<name>A0ABD1FBH2_HYPHA</name>
<organism evidence="1 2">
    <name type="scientific">Hypothenemus hampei</name>
    <name type="common">Coffee berry borer</name>
    <dbReference type="NCBI Taxonomy" id="57062"/>
    <lineage>
        <taxon>Eukaryota</taxon>
        <taxon>Metazoa</taxon>
        <taxon>Ecdysozoa</taxon>
        <taxon>Arthropoda</taxon>
        <taxon>Hexapoda</taxon>
        <taxon>Insecta</taxon>
        <taxon>Pterygota</taxon>
        <taxon>Neoptera</taxon>
        <taxon>Endopterygota</taxon>
        <taxon>Coleoptera</taxon>
        <taxon>Polyphaga</taxon>
        <taxon>Cucujiformia</taxon>
        <taxon>Curculionidae</taxon>
        <taxon>Scolytinae</taxon>
        <taxon>Hypothenemus</taxon>
    </lineage>
</organism>